<dbReference type="PANTHER" id="PTHR43649:SF33">
    <property type="entry name" value="POLYGALACTURONAN_RHAMNOGALACTURONAN-BINDING PROTEIN YTCQ"/>
    <property type="match status" value="1"/>
</dbReference>
<dbReference type="RefSeq" id="WP_120977516.1">
    <property type="nucleotide sequence ID" value="NZ_RBZM01000005.1"/>
</dbReference>
<keyword evidence="4" id="KW-0564">Palmitate</keyword>
<accession>A0A494XUW7</accession>
<keyword evidence="1" id="KW-1003">Cell membrane</keyword>
<keyword evidence="3" id="KW-0472">Membrane</keyword>
<keyword evidence="2 6" id="KW-0732">Signal</keyword>
<dbReference type="EMBL" id="RBZM01000005">
    <property type="protein sequence ID" value="RKP54411.1"/>
    <property type="molecule type" value="Genomic_DNA"/>
</dbReference>
<feature type="chain" id="PRO_5019755672" evidence="6">
    <location>
        <begin position="24"/>
        <end position="419"/>
    </location>
</feature>
<dbReference type="PANTHER" id="PTHR43649">
    <property type="entry name" value="ARABINOSE-BINDING PROTEIN-RELATED"/>
    <property type="match status" value="1"/>
</dbReference>
<name>A0A494XUW7_9BACL</name>
<comment type="caution">
    <text evidence="7">The sequence shown here is derived from an EMBL/GenBank/DDBJ whole genome shotgun (WGS) entry which is preliminary data.</text>
</comment>
<dbReference type="OrthoDB" id="9798191at2"/>
<dbReference type="PROSITE" id="PS51257">
    <property type="entry name" value="PROKAR_LIPOPROTEIN"/>
    <property type="match status" value="1"/>
</dbReference>
<evidence type="ECO:0000256" key="3">
    <source>
        <dbReference type="ARBA" id="ARBA00023136"/>
    </source>
</evidence>
<evidence type="ECO:0000256" key="5">
    <source>
        <dbReference type="ARBA" id="ARBA00023288"/>
    </source>
</evidence>
<evidence type="ECO:0000256" key="6">
    <source>
        <dbReference type="SAM" id="SignalP"/>
    </source>
</evidence>
<evidence type="ECO:0000313" key="7">
    <source>
        <dbReference type="EMBL" id="RKP54411.1"/>
    </source>
</evidence>
<sequence length="419" mass="47297">MKQACLTAMSVLFLLMVAGCLGSSDSTAIKQSERTMMDASRDKVNLSVAMYVTVLSVQDVYYDIVAEFEKKYPNIEVKMRFPGFEYEKFMSSRMEDHQLPDIFDTHGWSKIRYGQIVVDLSSEAWVHRLTETIRDTVMDTSGKVYAMPISEARDGITYNKGVLKKYGIAVPTTYDELIAAAEKLKADSNGEVVPFFFAATDDWSVGQFFDYFANALLMESGKAIDWSKWTQISEMFQQLIDRKLINDDVMTAKYSDIIRLFAEGKVAFAFAAPSFADEVFKYKNGTTIGIMPIPPLVAGNPPSFSGGERNTMAVWKDSPHIKEAKMLLSFFARSENLEKIEEVTKLPSGLKGTIPKHEFKADYEKYANGGILPYYDRTYLPYGMWDVICKNGVEQLAGRIVPEQFSIIMQTSAEQLMDK</sequence>
<proteinExistence type="predicted"/>
<evidence type="ECO:0000256" key="1">
    <source>
        <dbReference type="ARBA" id="ARBA00022475"/>
    </source>
</evidence>
<dbReference type="Pfam" id="PF01547">
    <property type="entry name" value="SBP_bac_1"/>
    <property type="match status" value="1"/>
</dbReference>
<gene>
    <name evidence="7" type="ORF">D7Z26_13750</name>
</gene>
<feature type="signal peptide" evidence="6">
    <location>
        <begin position="1"/>
        <end position="23"/>
    </location>
</feature>
<keyword evidence="5" id="KW-0449">Lipoprotein</keyword>
<dbReference type="Gene3D" id="3.40.190.10">
    <property type="entry name" value="Periplasmic binding protein-like II"/>
    <property type="match status" value="2"/>
</dbReference>
<evidence type="ECO:0000256" key="2">
    <source>
        <dbReference type="ARBA" id="ARBA00022729"/>
    </source>
</evidence>
<dbReference type="Proteomes" id="UP000282076">
    <property type="component" value="Unassembled WGS sequence"/>
</dbReference>
<keyword evidence="8" id="KW-1185">Reference proteome</keyword>
<reference evidence="7 8" key="1">
    <citation type="submission" date="2018-10" db="EMBL/GenBank/DDBJ databases">
        <title>Cohnella sp. M2MS4P-1, whole genome shotgun sequence.</title>
        <authorList>
            <person name="Tuo L."/>
        </authorList>
    </citation>
    <scope>NUCLEOTIDE SEQUENCE [LARGE SCALE GENOMIC DNA]</scope>
    <source>
        <strain evidence="7 8">M2MS4P-1</strain>
    </source>
</reference>
<evidence type="ECO:0000313" key="8">
    <source>
        <dbReference type="Proteomes" id="UP000282076"/>
    </source>
</evidence>
<dbReference type="InterPro" id="IPR006059">
    <property type="entry name" value="SBP"/>
</dbReference>
<evidence type="ECO:0000256" key="4">
    <source>
        <dbReference type="ARBA" id="ARBA00023139"/>
    </source>
</evidence>
<protein>
    <submittedName>
        <fullName evidence="7">Carbohydrate ABC transporter substrate-binding protein</fullName>
    </submittedName>
</protein>
<dbReference type="SUPFAM" id="SSF53850">
    <property type="entry name" value="Periplasmic binding protein-like II"/>
    <property type="match status" value="1"/>
</dbReference>
<organism evidence="7 8">
    <name type="scientific">Cohnella endophytica</name>
    <dbReference type="NCBI Taxonomy" id="2419778"/>
    <lineage>
        <taxon>Bacteria</taxon>
        <taxon>Bacillati</taxon>
        <taxon>Bacillota</taxon>
        <taxon>Bacilli</taxon>
        <taxon>Bacillales</taxon>
        <taxon>Paenibacillaceae</taxon>
        <taxon>Cohnella</taxon>
    </lineage>
</organism>
<dbReference type="InterPro" id="IPR050490">
    <property type="entry name" value="Bact_solute-bd_prot1"/>
</dbReference>
<dbReference type="AlphaFoldDB" id="A0A494XUW7"/>